<evidence type="ECO:0008006" key="5">
    <source>
        <dbReference type="Google" id="ProtNLM"/>
    </source>
</evidence>
<evidence type="ECO:0000313" key="3">
    <source>
        <dbReference type="EMBL" id="MEJ2861691.1"/>
    </source>
</evidence>
<dbReference type="RefSeq" id="WP_337702606.1">
    <property type="nucleotide sequence ID" value="NZ_JBBEGM010000003.1"/>
</dbReference>
<comment type="caution">
    <text evidence="3">The sequence shown here is derived from an EMBL/GenBank/DDBJ whole genome shotgun (WGS) entry which is preliminary data.</text>
</comment>
<dbReference type="Gene3D" id="2.60.40.10">
    <property type="entry name" value="Immunoglobulins"/>
    <property type="match status" value="1"/>
</dbReference>
<evidence type="ECO:0000313" key="4">
    <source>
        <dbReference type="Proteomes" id="UP001369736"/>
    </source>
</evidence>
<protein>
    <recommendedName>
        <fullName evidence="5">Ig-like domain-containing protein</fullName>
    </recommendedName>
</protein>
<dbReference type="Proteomes" id="UP001369736">
    <property type="component" value="Unassembled WGS sequence"/>
</dbReference>
<keyword evidence="4" id="KW-1185">Reference proteome</keyword>
<name>A0ABU8M2V9_9PSEU</name>
<keyword evidence="2" id="KW-0472">Membrane</keyword>
<proteinExistence type="predicted"/>
<dbReference type="EMBL" id="JBBEGM010000003">
    <property type="protein sequence ID" value="MEJ2861691.1"/>
    <property type="molecule type" value="Genomic_DNA"/>
</dbReference>
<feature type="compositionally biased region" description="Low complexity" evidence="1">
    <location>
        <begin position="179"/>
        <end position="201"/>
    </location>
</feature>
<accession>A0ABU8M2V9</accession>
<evidence type="ECO:0000256" key="1">
    <source>
        <dbReference type="SAM" id="MobiDB-lite"/>
    </source>
</evidence>
<evidence type="ECO:0000256" key="2">
    <source>
        <dbReference type="SAM" id="Phobius"/>
    </source>
</evidence>
<reference evidence="3 4" key="1">
    <citation type="submission" date="2024-03" db="EMBL/GenBank/DDBJ databases">
        <title>Actinomycetospora sp. OC33-EN07, a novel actinomycete isolated from wild orchid (Aerides multiflora).</title>
        <authorList>
            <person name="Suriyachadkun C."/>
        </authorList>
    </citation>
    <scope>NUCLEOTIDE SEQUENCE [LARGE SCALE GENOMIC DNA]</scope>
    <source>
        <strain evidence="3 4">OC33-EN07</strain>
    </source>
</reference>
<sequence length="201" mass="20191">MPERDLHHPRDRRDHQRLTRGGAALVAAVVVALLLAGGGAATAAWLSSNAGGATARAGALTAPTATIGTISCTTSGLTTTATINVSWTKVTGATSYFVESGRLLSLAQGESKTVSGTSTTFTTTTLLLDIYVRVTAKAGNWTGPASQTVNKAVICPAGSAAPRSVPTTTTPAPAPTTTPVPTTTVPTVPTVPTTTTGPAPR</sequence>
<keyword evidence="2" id="KW-1133">Transmembrane helix</keyword>
<keyword evidence="2" id="KW-0812">Transmembrane</keyword>
<feature type="transmembrane region" description="Helical" evidence="2">
    <location>
        <begin position="21"/>
        <end position="46"/>
    </location>
</feature>
<feature type="region of interest" description="Disordered" evidence="1">
    <location>
        <begin position="160"/>
        <end position="201"/>
    </location>
</feature>
<gene>
    <name evidence="3" type="ORF">WCD58_11015</name>
</gene>
<dbReference type="InterPro" id="IPR013783">
    <property type="entry name" value="Ig-like_fold"/>
</dbReference>
<organism evidence="3 4">
    <name type="scientific">Actinomycetospora flava</name>
    <dbReference type="NCBI Taxonomy" id="3129232"/>
    <lineage>
        <taxon>Bacteria</taxon>
        <taxon>Bacillati</taxon>
        <taxon>Actinomycetota</taxon>
        <taxon>Actinomycetes</taxon>
        <taxon>Pseudonocardiales</taxon>
        <taxon>Pseudonocardiaceae</taxon>
        <taxon>Actinomycetospora</taxon>
    </lineage>
</organism>